<gene>
    <name evidence="1" type="ORF">IX38_09895</name>
</gene>
<comment type="caution">
    <text evidence="1">The sequence shown here is derived from an EMBL/GenBank/DDBJ whole genome shotgun (WGS) entry which is preliminary data.</text>
</comment>
<organism evidence="1 2">
    <name type="scientific">Chryseobacterium luteum</name>
    <dbReference type="NCBI Taxonomy" id="421531"/>
    <lineage>
        <taxon>Bacteria</taxon>
        <taxon>Pseudomonadati</taxon>
        <taxon>Bacteroidota</taxon>
        <taxon>Flavobacteriia</taxon>
        <taxon>Flavobacteriales</taxon>
        <taxon>Weeksellaceae</taxon>
        <taxon>Chryseobacterium group</taxon>
        <taxon>Chryseobacterium</taxon>
    </lineage>
</organism>
<dbReference type="EMBL" id="JPRO01000007">
    <property type="protein sequence ID" value="KFF03725.1"/>
    <property type="molecule type" value="Genomic_DNA"/>
</dbReference>
<dbReference type="RefSeq" id="WP_034704177.1">
    <property type="nucleotide sequence ID" value="NZ_JPRO01000007.1"/>
</dbReference>
<dbReference type="AlphaFoldDB" id="A0A085ZH11"/>
<dbReference type="STRING" id="421531.IX38_09895"/>
<dbReference type="OrthoDB" id="1237633at2"/>
<dbReference type="Gene3D" id="2.40.160.20">
    <property type="match status" value="1"/>
</dbReference>
<sequence length="293" mass="34684">MTFKKIVLFFFFLILYPLSSQRKKTDTVYVYEKVIVHDTIYLEKPLKIKPVDIHFTPSVISNPVPVQQYEYISLVDTAKGIVIQARKFEYGAEAGIGLKNSNWAKESSQKRQQTGFNAGIWISRSISKRFSIMLSAHVYYWNSTFDLDANKAETWLDGYYFTEDRQPLLFQKFNDKHMEYALQFKLFYEWKKFRPFIGFLVNQNVYKMQFMVPENNVLNKLDDFKSKEINFGYSLGVQYRIMPKLLLSLEYQEYKMRNISLKNSSFNFDIFKTNNTFAERKISLGISYSISGW</sequence>
<proteinExistence type="predicted"/>
<evidence type="ECO:0000313" key="2">
    <source>
        <dbReference type="Proteomes" id="UP000028703"/>
    </source>
</evidence>
<reference evidence="1 2" key="1">
    <citation type="submission" date="2014-07" db="EMBL/GenBank/DDBJ databases">
        <title>Genome of Chryseobacterium luteum DSM 18605.</title>
        <authorList>
            <person name="Stropko S.J."/>
            <person name="Pipes S.E."/>
            <person name="Newman J.D."/>
        </authorList>
    </citation>
    <scope>NUCLEOTIDE SEQUENCE [LARGE SCALE GENOMIC DNA]</scope>
    <source>
        <strain evidence="1 2">DSM 18605</strain>
    </source>
</reference>
<evidence type="ECO:0000313" key="1">
    <source>
        <dbReference type="EMBL" id="KFF03725.1"/>
    </source>
</evidence>
<protein>
    <submittedName>
        <fullName evidence="1">Uncharacterized protein</fullName>
    </submittedName>
</protein>
<accession>A0A085ZH11</accession>
<keyword evidence="2" id="KW-1185">Reference proteome</keyword>
<dbReference type="Proteomes" id="UP000028703">
    <property type="component" value="Unassembled WGS sequence"/>
</dbReference>
<dbReference type="eggNOG" id="ENOG502ZZIJ">
    <property type="taxonomic scope" value="Bacteria"/>
</dbReference>
<name>A0A085ZH11_9FLAO</name>
<dbReference type="SUPFAM" id="SSF56925">
    <property type="entry name" value="OMPA-like"/>
    <property type="match status" value="1"/>
</dbReference>
<dbReference type="InterPro" id="IPR011250">
    <property type="entry name" value="OMP/PagP_B-barrel"/>
</dbReference>